<name>A0ABV8MLF8_9NEIS</name>
<evidence type="ECO:0000313" key="2">
    <source>
        <dbReference type="Proteomes" id="UP001595791"/>
    </source>
</evidence>
<proteinExistence type="predicted"/>
<evidence type="ECO:0000313" key="1">
    <source>
        <dbReference type="EMBL" id="MFC4158968.1"/>
    </source>
</evidence>
<organism evidence="1 2">
    <name type="scientific">Chitinimonas lacunae</name>
    <dbReference type="NCBI Taxonomy" id="1963018"/>
    <lineage>
        <taxon>Bacteria</taxon>
        <taxon>Pseudomonadati</taxon>
        <taxon>Pseudomonadota</taxon>
        <taxon>Betaproteobacteria</taxon>
        <taxon>Neisseriales</taxon>
        <taxon>Chitinibacteraceae</taxon>
        <taxon>Chitinimonas</taxon>
    </lineage>
</organism>
<dbReference type="Proteomes" id="UP001595791">
    <property type="component" value="Unassembled WGS sequence"/>
</dbReference>
<reference evidence="2" key="1">
    <citation type="journal article" date="2019" name="Int. J. Syst. Evol. Microbiol.">
        <title>The Global Catalogue of Microorganisms (GCM) 10K type strain sequencing project: providing services to taxonomists for standard genome sequencing and annotation.</title>
        <authorList>
            <consortium name="The Broad Institute Genomics Platform"/>
            <consortium name="The Broad Institute Genome Sequencing Center for Infectious Disease"/>
            <person name="Wu L."/>
            <person name="Ma J."/>
        </authorList>
    </citation>
    <scope>NUCLEOTIDE SEQUENCE [LARGE SCALE GENOMIC DNA]</scope>
    <source>
        <strain evidence="2">LMG 29894</strain>
    </source>
</reference>
<accession>A0ABV8MLF8</accession>
<sequence length="89" mass="10225">MEQSKGDKQKLTICRPNKVHGKWDPLAWGTGPWPHKSGDTYEVTVDKGIEKLQHGNTYYLYQGSHDEQGQRAVCKKIHLESKKVEFKAE</sequence>
<protein>
    <submittedName>
        <fullName evidence="1">Uncharacterized protein</fullName>
    </submittedName>
</protein>
<dbReference type="EMBL" id="JBHSBU010000001">
    <property type="protein sequence ID" value="MFC4158968.1"/>
    <property type="molecule type" value="Genomic_DNA"/>
</dbReference>
<comment type="caution">
    <text evidence="1">The sequence shown here is derived from an EMBL/GenBank/DDBJ whole genome shotgun (WGS) entry which is preliminary data.</text>
</comment>
<gene>
    <name evidence="1" type="ORF">ACFOW7_06310</name>
</gene>
<dbReference type="RefSeq" id="WP_378162211.1">
    <property type="nucleotide sequence ID" value="NZ_JBHSBU010000001.1"/>
</dbReference>
<keyword evidence="2" id="KW-1185">Reference proteome</keyword>